<reference evidence="5" key="1">
    <citation type="journal article" date="2015" name="Genome Announc.">
        <title>Complete Genome Sequence of a New Member of the Marseilleviridae Recovered from the Brackish Submarine Spring in the Cassis Port-Miou Calanque, France.</title>
        <authorList>
            <person name="Doutre G."/>
            <person name="Arfib B."/>
            <person name="Rochette P."/>
            <person name="Claverie J.M."/>
            <person name="Bonin P."/>
            <person name="Abergel C."/>
        </authorList>
    </citation>
    <scope>NUCLEOTIDE SEQUENCE [LARGE SCALE GENOMIC DNA]</scope>
    <source>
        <strain evidence="5">1</strain>
    </source>
</reference>
<keyword evidence="5" id="KW-0418">Kinase</keyword>
<comment type="similarity">
    <text evidence="1">Belongs to the protein kinase superfamily. CMGC Ser/Thr protein kinase family. CDC2/CDKX subfamily.</text>
</comment>
<dbReference type="InterPro" id="IPR050108">
    <property type="entry name" value="CDK"/>
</dbReference>
<keyword evidence="3" id="KW-0067">ATP-binding</keyword>
<organism evidence="5 6">
    <name type="scientific">Port-miou virus</name>
    <dbReference type="NCBI Taxonomy" id="1733873"/>
    <lineage>
        <taxon>Viruses</taxon>
        <taxon>Varidnaviria</taxon>
        <taxon>Bamfordvirae</taxon>
        <taxon>Nucleocytoviricota</taxon>
        <taxon>Megaviricetes</taxon>
        <taxon>Pimascovirales</taxon>
        <taxon>Pimascovirales incertae sedis</taxon>
        <taxon>Marseilleviridae</taxon>
        <taxon>Losannavirus</taxon>
        <taxon>Losannavirus lausannense</taxon>
        <taxon>Lausannevirus</taxon>
    </lineage>
</organism>
<dbReference type="SMART" id="SM00220">
    <property type="entry name" value="S_TKc"/>
    <property type="match status" value="1"/>
</dbReference>
<dbReference type="Pfam" id="PF00069">
    <property type="entry name" value="Pkinase"/>
    <property type="match status" value="1"/>
</dbReference>
<evidence type="ECO:0000313" key="5">
    <source>
        <dbReference type="EMBL" id="ALH06832.1"/>
    </source>
</evidence>
<dbReference type="GO" id="GO:0004674">
    <property type="term" value="F:protein serine/threonine kinase activity"/>
    <property type="evidence" value="ECO:0007669"/>
    <property type="project" value="UniProtKB-KW"/>
</dbReference>
<dbReference type="Gene3D" id="1.10.510.10">
    <property type="entry name" value="Transferase(Phosphotransferase) domain 1"/>
    <property type="match status" value="1"/>
</dbReference>
<dbReference type="PROSITE" id="PS50011">
    <property type="entry name" value="PROTEIN_KINASE_DOM"/>
    <property type="match status" value="1"/>
</dbReference>
<evidence type="ECO:0000256" key="2">
    <source>
        <dbReference type="ARBA" id="ARBA00022741"/>
    </source>
</evidence>
<dbReference type="InterPro" id="IPR011009">
    <property type="entry name" value="Kinase-like_dom_sf"/>
</dbReference>
<sequence length="281" mass="32994">MGEFIPSFCSISDFLQDVYFRYETERQKELCDFFFYVQMMKVIQKSSHPFQATIVADVSTGVVMKSYASKSYDEQKHPEKAIYDMFPEEHENICRLIKFERTNLSQTLVLEYLPFDLSRKFLDMNEIPSVFKDICNGLAFLHKNGIIHADLKPSNILYDGKKAKICDFGLSLYCGSQTVSVSHEVVTLHYRPPELLLDPFCHFSFEIDIWSLGCVFAELWRGNPLWSFDKKRLMEQHAIHQFIPIKIHGISQEFQVLLRELLNYDPKLRPTIDQVLEKYFK</sequence>
<dbReference type="EMBL" id="KT428292">
    <property type="protein sequence ID" value="ALH06832.1"/>
    <property type="molecule type" value="Genomic_DNA"/>
</dbReference>
<dbReference type="PROSITE" id="PS00108">
    <property type="entry name" value="PROTEIN_KINASE_ST"/>
    <property type="match status" value="1"/>
</dbReference>
<feature type="domain" description="Protein kinase" evidence="4">
    <location>
        <begin position="1"/>
        <end position="280"/>
    </location>
</feature>
<evidence type="ECO:0000256" key="3">
    <source>
        <dbReference type="ARBA" id="ARBA00022840"/>
    </source>
</evidence>
<dbReference type="InterPro" id="IPR000719">
    <property type="entry name" value="Prot_kinase_dom"/>
</dbReference>
<dbReference type="Proteomes" id="UP000319438">
    <property type="component" value="Segment"/>
</dbReference>
<proteinExistence type="inferred from homology"/>
<evidence type="ECO:0000313" key="6">
    <source>
        <dbReference type="Proteomes" id="UP000319438"/>
    </source>
</evidence>
<keyword evidence="2" id="KW-0547">Nucleotide-binding</keyword>
<dbReference type="InterPro" id="IPR008271">
    <property type="entry name" value="Ser/Thr_kinase_AS"/>
</dbReference>
<accession>A0A0N7G2D6</accession>
<evidence type="ECO:0000259" key="4">
    <source>
        <dbReference type="PROSITE" id="PS50011"/>
    </source>
</evidence>
<dbReference type="PANTHER" id="PTHR24056">
    <property type="entry name" value="CELL DIVISION PROTEIN KINASE"/>
    <property type="match status" value="1"/>
</dbReference>
<keyword evidence="5" id="KW-0808">Transferase</keyword>
<gene>
    <name evidence="5" type="ORF">PMV_134</name>
</gene>
<keyword evidence="5" id="KW-0723">Serine/threonine-protein kinase</keyword>
<name>A0A0N7G2D6_9VIRU</name>
<dbReference type="SUPFAM" id="SSF56112">
    <property type="entry name" value="Protein kinase-like (PK-like)"/>
    <property type="match status" value="1"/>
</dbReference>
<evidence type="ECO:0000256" key="1">
    <source>
        <dbReference type="ARBA" id="ARBA00006485"/>
    </source>
</evidence>
<dbReference type="GO" id="GO:0005524">
    <property type="term" value="F:ATP binding"/>
    <property type="evidence" value="ECO:0007669"/>
    <property type="project" value="UniProtKB-KW"/>
</dbReference>
<protein>
    <submittedName>
        <fullName evidence="5">Putative serine/threonine protein kinase</fullName>
    </submittedName>
</protein>